<feature type="domain" description="Trimeric autotransporter adhesin YadA-like head" evidence="1">
    <location>
        <begin position="2"/>
        <end position="26"/>
    </location>
</feature>
<dbReference type="InterPro" id="IPR011049">
    <property type="entry name" value="Serralysin-like_metalloprot_C"/>
</dbReference>
<gene>
    <name evidence="2" type="ORF">Q604_UNBC09466G0001</name>
</gene>
<dbReference type="SUPFAM" id="SSF101967">
    <property type="entry name" value="Adhesin YadA, collagen-binding domain"/>
    <property type="match status" value="1"/>
</dbReference>
<dbReference type="GO" id="GO:0019867">
    <property type="term" value="C:outer membrane"/>
    <property type="evidence" value="ECO:0007669"/>
    <property type="project" value="InterPro"/>
</dbReference>
<name>W1Y1G9_9ZZZZ</name>
<dbReference type="Gene3D" id="2.150.10.10">
    <property type="entry name" value="Serralysin-like metalloprotease, C-terminal"/>
    <property type="match status" value="1"/>
</dbReference>
<dbReference type="EMBL" id="AZMM01009466">
    <property type="protein sequence ID" value="ETJ36261.1"/>
    <property type="molecule type" value="Genomic_DNA"/>
</dbReference>
<dbReference type="AlphaFoldDB" id="W1Y1G9"/>
<organism evidence="2">
    <name type="scientific">human gut metagenome</name>
    <dbReference type="NCBI Taxonomy" id="408170"/>
    <lineage>
        <taxon>unclassified sequences</taxon>
        <taxon>metagenomes</taxon>
        <taxon>organismal metagenomes</taxon>
    </lineage>
</organism>
<comment type="caution">
    <text evidence="2">The sequence shown here is derived from an EMBL/GenBank/DDBJ whole genome shotgun (WGS) entry which is preliminary data.</text>
</comment>
<feature type="domain" description="Trimeric autotransporter adhesin YadA-like head" evidence="1">
    <location>
        <begin position="58"/>
        <end position="80"/>
    </location>
</feature>
<accession>W1Y1G9</accession>
<feature type="non-terminal residue" evidence="2">
    <location>
        <position position="1"/>
    </location>
</feature>
<dbReference type="InterPro" id="IPR008640">
    <property type="entry name" value="Adhesin_Head_dom"/>
</dbReference>
<dbReference type="Pfam" id="PF05658">
    <property type="entry name" value="YadA_head"/>
    <property type="match status" value="2"/>
</dbReference>
<evidence type="ECO:0000313" key="2">
    <source>
        <dbReference type="EMBL" id="ETJ36261.1"/>
    </source>
</evidence>
<evidence type="ECO:0000259" key="1">
    <source>
        <dbReference type="Pfam" id="PF05658"/>
    </source>
</evidence>
<sequence length="115" mass="11975">VTGAYAQAFGDANIAKGTNAIAYGYNNTVDGTTKNYRDRTFDNESDAATLQTGSWNSNSVAIGSKNTALGSSALAVGNEAKAKMSETIAIGHEAKLTKLGALQSVLVQQLPMYVL</sequence>
<proteinExistence type="predicted"/>
<protein>
    <recommendedName>
        <fullName evidence="1">Trimeric autotransporter adhesin YadA-like head domain-containing protein</fullName>
    </recommendedName>
</protein>
<reference evidence="2" key="1">
    <citation type="submission" date="2013-12" db="EMBL/GenBank/DDBJ databases">
        <title>A Varibaculum cambriense genome reconstructed from a premature infant gut community with otherwise low bacterial novelty that shifts toward anaerobic metabolism during the third week of life.</title>
        <authorList>
            <person name="Brown C.T."/>
            <person name="Sharon I."/>
            <person name="Thomas B.C."/>
            <person name="Castelle C.J."/>
            <person name="Morowitz M.J."/>
            <person name="Banfield J.F."/>
        </authorList>
    </citation>
    <scope>NUCLEOTIDE SEQUENCE</scope>
</reference>